<dbReference type="EMBL" id="JANPWE010000001">
    <property type="protein sequence ID" value="MCR6544608.1"/>
    <property type="molecule type" value="Genomic_DNA"/>
</dbReference>
<dbReference type="Proteomes" id="UP001524944">
    <property type="component" value="Unassembled WGS sequence"/>
</dbReference>
<sequence>MFFKGKAGKKRFSERMHLVSNLLGSASKENLDGISEPTEAAKVEVPDQVNLKSDD</sequence>
<accession>A0ABT1Y174</accession>
<name>A0ABT1Y174_9FIRM</name>
<feature type="region of interest" description="Disordered" evidence="1">
    <location>
        <begin position="36"/>
        <end position="55"/>
    </location>
</feature>
<comment type="caution">
    <text evidence="2">The sequence shown here is derived from an EMBL/GenBank/DDBJ whole genome shotgun (WGS) entry which is preliminary data.</text>
</comment>
<keyword evidence="3" id="KW-1185">Reference proteome</keyword>
<evidence type="ECO:0000313" key="2">
    <source>
        <dbReference type="EMBL" id="MCR6544608.1"/>
    </source>
</evidence>
<organism evidence="2 3">
    <name type="scientific">Dehalobacterium formicoaceticum</name>
    <dbReference type="NCBI Taxonomy" id="51515"/>
    <lineage>
        <taxon>Bacteria</taxon>
        <taxon>Bacillati</taxon>
        <taxon>Bacillota</taxon>
        <taxon>Clostridia</taxon>
        <taxon>Eubacteriales</taxon>
        <taxon>Peptococcaceae</taxon>
        <taxon>Dehalobacterium</taxon>
    </lineage>
</organism>
<proteinExistence type="predicted"/>
<evidence type="ECO:0000313" key="3">
    <source>
        <dbReference type="Proteomes" id="UP001524944"/>
    </source>
</evidence>
<evidence type="ECO:0000256" key="1">
    <source>
        <dbReference type="SAM" id="MobiDB-lite"/>
    </source>
</evidence>
<dbReference type="RefSeq" id="WP_157677389.1">
    <property type="nucleotide sequence ID" value="NZ_CP022121.1"/>
</dbReference>
<reference evidence="2 3" key="1">
    <citation type="submission" date="2022-08" db="EMBL/GenBank/DDBJ databases">
        <title>Proteogenomics of the novel Dehalobacterium formicoaceticum strain EZ94 highlights a key role of methyltransferases during anaerobic dichloromethane degradation.</title>
        <authorList>
            <person name="Wasmund K."/>
        </authorList>
    </citation>
    <scope>NUCLEOTIDE SEQUENCE [LARGE SCALE GENOMIC DNA]</scope>
    <source>
        <strain evidence="2 3">EZ94</strain>
    </source>
</reference>
<protein>
    <submittedName>
        <fullName evidence="2">Uncharacterized protein</fullName>
    </submittedName>
</protein>
<gene>
    <name evidence="2" type="ORF">NVS47_03610</name>
</gene>